<sequence length="185" mass="20938">MYTKEFRTSFGHDLELDKGSVLELSAVHFINKVVLQIRLNGELDTCLEVISKGLPAESMSSTPLGLQVMQRNEDQIDMPMLAEDCNDNENEINDFTPVEDSLSNFHIITRLGDSNDMKLPIVCCQIAELYQKVIFLSNVDNMRDVAPTRDFVISLSAKIWKSASPGRDFSLLIFILTSIKEMYKL</sequence>
<dbReference type="GO" id="GO:0005737">
    <property type="term" value="C:cytoplasm"/>
    <property type="evidence" value="ECO:0007669"/>
    <property type="project" value="EnsemblFungi"/>
</dbReference>
<dbReference type="EMBL" id="LT598454">
    <property type="protein sequence ID" value="SCU85843.1"/>
    <property type="molecule type" value="Genomic_DNA"/>
</dbReference>
<dbReference type="STRING" id="1266660.A0A1G4J7H1"/>
<dbReference type="Proteomes" id="UP000190274">
    <property type="component" value="Chromosome D"/>
</dbReference>
<proteinExistence type="predicted"/>
<dbReference type="OrthoDB" id="3980246at2759"/>
<dbReference type="InterPro" id="IPR018854">
    <property type="entry name" value="Psome_chaperone_3/4"/>
</dbReference>
<dbReference type="GO" id="GO:0005634">
    <property type="term" value="C:nucleus"/>
    <property type="evidence" value="ECO:0007669"/>
    <property type="project" value="EnsemblFungi"/>
</dbReference>
<dbReference type="GO" id="GO:0043248">
    <property type="term" value="P:proteasome assembly"/>
    <property type="evidence" value="ECO:0007669"/>
    <property type="project" value="EnsemblFungi"/>
</dbReference>
<organism evidence="1 2">
    <name type="scientific">Lachancea dasiensis</name>
    <dbReference type="NCBI Taxonomy" id="1072105"/>
    <lineage>
        <taxon>Eukaryota</taxon>
        <taxon>Fungi</taxon>
        <taxon>Dikarya</taxon>
        <taxon>Ascomycota</taxon>
        <taxon>Saccharomycotina</taxon>
        <taxon>Saccharomycetes</taxon>
        <taxon>Saccharomycetales</taxon>
        <taxon>Saccharomycetaceae</taxon>
        <taxon>Lachancea</taxon>
    </lineage>
</organism>
<dbReference type="Gene3D" id="3.30.230.90">
    <property type="match status" value="1"/>
</dbReference>
<reference evidence="1 2" key="1">
    <citation type="submission" date="2016-03" db="EMBL/GenBank/DDBJ databases">
        <authorList>
            <person name="Devillers H."/>
        </authorList>
    </citation>
    <scope>NUCLEOTIDE SEQUENCE [LARGE SCALE GENOMIC DNA]</scope>
    <source>
        <strain evidence="1">CBS 10888</strain>
    </source>
</reference>
<dbReference type="InterPro" id="IPR053720">
    <property type="entry name" value="Psm_Assembly_Chaperone"/>
</dbReference>
<keyword evidence="2" id="KW-1185">Reference proteome</keyword>
<protein>
    <submittedName>
        <fullName evidence="1">LADA_0D10154g1_1</fullName>
    </submittedName>
</protein>
<evidence type="ECO:0000313" key="1">
    <source>
        <dbReference type="EMBL" id="SCU85843.1"/>
    </source>
</evidence>
<dbReference type="GO" id="GO:0070481">
    <property type="term" value="P:nuclear-transcribed mRNA catabolic process, non-stop decay"/>
    <property type="evidence" value="ECO:0007669"/>
    <property type="project" value="EnsemblFungi"/>
</dbReference>
<dbReference type="AlphaFoldDB" id="A0A1G4J7H1"/>
<name>A0A1G4J7H1_9SACH</name>
<dbReference type="GO" id="GO:0032991">
    <property type="term" value="C:protein-containing complex"/>
    <property type="evidence" value="ECO:0007669"/>
    <property type="project" value="EnsemblFungi"/>
</dbReference>
<dbReference type="GO" id="GO:0051131">
    <property type="term" value="P:chaperone-mediated protein complex assembly"/>
    <property type="evidence" value="ECO:0007669"/>
    <property type="project" value="EnsemblFungi"/>
</dbReference>
<dbReference type="Pfam" id="PF10448">
    <property type="entry name" value="POC3_POC4"/>
    <property type="match status" value="1"/>
</dbReference>
<evidence type="ECO:0000313" key="2">
    <source>
        <dbReference type="Proteomes" id="UP000190274"/>
    </source>
</evidence>
<accession>A0A1G4J7H1</accession>
<gene>
    <name evidence="1" type="ORF">LADA_0D10154G</name>
</gene>